<dbReference type="AlphaFoldDB" id="A0A0D2F1Z8"/>
<dbReference type="VEuPathDB" id="FungiDB:Z519_03309"/>
<organism evidence="1 2">
    <name type="scientific">Cladophialophora bantiana (strain ATCC 10958 / CBS 173.52 / CDC B-1940 / NIH 8579)</name>
    <name type="common">Xylohypha bantiana</name>
    <dbReference type="NCBI Taxonomy" id="1442370"/>
    <lineage>
        <taxon>Eukaryota</taxon>
        <taxon>Fungi</taxon>
        <taxon>Dikarya</taxon>
        <taxon>Ascomycota</taxon>
        <taxon>Pezizomycotina</taxon>
        <taxon>Eurotiomycetes</taxon>
        <taxon>Chaetothyriomycetidae</taxon>
        <taxon>Chaetothyriales</taxon>
        <taxon>Herpotrichiellaceae</taxon>
        <taxon>Cladophialophora</taxon>
    </lineage>
</organism>
<dbReference type="EMBL" id="KN846983">
    <property type="protein sequence ID" value="KIW96241.1"/>
    <property type="molecule type" value="Genomic_DNA"/>
</dbReference>
<accession>A0A0D2F1Z8</accession>
<name>A0A0D2F1Z8_CLAB1</name>
<evidence type="ECO:0000313" key="1">
    <source>
        <dbReference type="EMBL" id="KIW96241.1"/>
    </source>
</evidence>
<dbReference type="HOGENOM" id="CLU_100641_0_0_1"/>
<proteinExistence type="predicted"/>
<dbReference type="RefSeq" id="XP_016622910.1">
    <property type="nucleotide sequence ID" value="XM_016761060.1"/>
</dbReference>
<sequence>MNGSFNPASGCPNCGHNCGIPCSNTDIAQTSICPPTVDFCPLEKTRAYHHSYCDGKEIGEILNQHAEKARFESMEHWEAFVNFCTPDKGIRAHFTMLIGCLSAHRARLSQCRNPPPESYLVCWALIHMGSPMSDFVGWSLAREEGTQQYWTIDVLEEHLLLWISIFESGPAKRYEENVIRLTSSLHPNQSATNGPSIAHAFSSHLKHRRWAHQLWKVFWNKHFQYMAKAHQPEDAEMTDAP</sequence>
<reference evidence="1" key="1">
    <citation type="submission" date="2015-01" db="EMBL/GenBank/DDBJ databases">
        <title>The Genome Sequence of Cladophialophora bantiana CBS 173.52.</title>
        <authorList>
            <consortium name="The Broad Institute Genomics Platform"/>
            <person name="Cuomo C."/>
            <person name="de Hoog S."/>
            <person name="Gorbushina A."/>
            <person name="Stielow B."/>
            <person name="Teixiera M."/>
            <person name="Abouelleil A."/>
            <person name="Chapman S.B."/>
            <person name="Priest M."/>
            <person name="Young S.K."/>
            <person name="Wortman J."/>
            <person name="Nusbaum C."/>
            <person name="Birren B."/>
        </authorList>
    </citation>
    <scope>NUCLEOTIDE SEQUENCE [LARGE SCALE GENOMIC DNA]</scope>
    <source>
        <strain evidence="1">CBS 173.52</strain>
    </source>
</reference>
<gene>
    <name evidence="1" type="ORF">Z519_03309</name>
</gene>
<keyword evidence="2" id="KW-1185">Reference proteome</keyword>
<evidence type="ECO:0000313" key="2">
    <source>
        <dbReference type="Proteomes" id="UP000053789"/>
    </source>
</evidence>
<protein>
    <submittedName>
        <fullName evidence="1">Uncharacterized protein</fullName>
    </submittedName>
</protein>
<dbReference type="GeneID" id="27696237"/>
<dbReference type="OrthoDB" id="4126368at2759"/>
<dbReference type="Proteomes" id="UP000053789">
    <property type="component" value="Unassembled WGS sequence"/>
</dbReference>